<dbReference type="Gene3D" id="3.40.50.300">
    <property type="entry name" value="P-loop containing nucleotide triphosphate hydrolases"/>
    <property type="match status" value="1"/>
</dbReference>
<dbReference type="SUPFAM" id="SSF52540">
    <property type="entry name" value="P-loop containing nucleoside triphosphate hydrolases"/>
    <property type="match status" value="1"/>
</dbReference>
<dbReference type="InterPro" id="IPR027417">
    <property type="entry name" value="P-loop_NTPase"/>
</dbReference>
<dbReference type="AlphaFoldDB" id="X1KPP3"/>
<reference evidence="1" key="1">
    <citation type="journal article" date="2014" name="Front. Microbiol.">
        <title>High frequency of phylogenetically diverse reductive dehalogenase-homologous genes in deep subseafloor sedimentary metagenomes.</title>
        <authorList>
            <person name="Kawai M."/>
            <person name="Futagami T."/>
            <person name="Toyoda A."/>
            <person name="Takaki Y."/>
            <person name="Nishi S."/>
            <person name="Hori S."/>
            <person name="Arai W."/>
            <person name="Tsubouchi T."/>
            <person name="Morono Y."/>
            <person name="Uchiyama I."/>
            <person name="Ito T."/>
            <person name="Fujiyama A."/>
            <person name="Inagaki F."/>
            <person name="Takami H."/>
        </authorList>
    </citation>
    <scope>NUCLEOTIDE SEQUENCE</scope>
    <source>
        <strain evidence="1">Expedition CK06-06</strain>
    </source>
</reference>
<protein>
    <recommendedName>
        <fullName evidence="2">Tr-type G domain-containing protein</fullName>
    </recommendedName>
</protein>
<dbReference type="EMBL" id="BARV01001114">
    <property type="protein sequence ID" value="GAH92134.1"/>
    <property type="molecule type" value="Genomic_DNA"/>
</dbReference>
<name>X1KPP3_9ZZZZ</name>
<feature type="non-terminal residue" evidence="1">
    <location>
        <position position="43"/>
    </location>
</feature>
<sequence>MPTSSEKLRNLAIIGGQGTGKTSLVEAFLYQAKLINKMGSVTQ</sequence>
<evidence type="ECO:0000313" key="1">
    <source>
        <dbReference type="EMBL" id="GAH92134.1"/>
    </source>
</evidence>
<accession>X1KPP3</accession>
<gene>
    <name evidence="1" type="ORF">S06H3_03429</name>
</gene>
<comment type="caution">
    <text evidence="1">The sequence shown here is derived from an EMBL/GenBank/DDBJ whole genome shotgun (WGS) entry which is preliminary data.</text>
</comment>
<evidence type="ECO:0008006" key="2">
    <source>
        <dbReference type="Google" id="ProtNLM"/>
    </source>
</evidence>
<organism evidence="1">
    <name type="scientific">marine sediment metagenome</name>
    <dbReference type="NCBI Taxonomy" id="412755"/>
    <lineage>
        <taxon>unclassified sequences</taxon>
        <taxon>metagenomes</taxon>
        <taxon>ecological metagenomes</taxon>
    </lineage>
</organism>
<proteinExistence type="predicted"/>